<evidence type="ECO:0000256" key="5">
    <source>
        <dbReference type="ARBA" id="ARBA00022840"/>
    </source>
</evidence>
<evidence type="ECO:0000259" key="6">
    <source>
        <dbReference type="Pfam" id="PF00294"/>
    </source>
</evidence>
<dbReference type="InterPro" id="IPR050306">
    <property type="entry name" value="PfkB_Carbo_kinase"/>
</dbReference>
<evidence type="ECO:0000313" key="8">
    <source>
        <dbReference type="Proteomes" id="UP000267250"/>
    </source>
</evidence>
<protein>
    <recommendedName>
        <fullName evidence="6">Carbohydrate kinase PfkB domain-containing protein</fullName>
    </recommendedName>
</protein>
<dbReference type="Proteomes" id="UP000267250">
    <property type="component" value="Chromosome"/>
</dbReference>
<keyword evidence="3" id="KW-0547">Nucleotide-binding</keyword>
<dbReference type="InterPro" id="IPR002173">
    <property type="entry name" value="Carboh/pur_kinase_PfkB_CS"/>
</dbReference>
<dbReference type="Gene3D" id="6.10.140.490">
    <property type="match status" value="1"/>
</dbReference>
<evidence type="ECO:0000256" key="1">
    <source>
        <dbReference type="ARBA" id="ARBA00010688"/>
    </source>
</evidence>
<keyword evidence="4" id="KW-0418">Kinase</keyword>
<evidence type="ECO:0000256" key="2">
    <source>
        <dbReference type="ARBA" id="ARBA00022679"/>
    </source>
</evidence>
<dbReference type="InterPro" id="IPR011611">
    <property type="entry name" value="PfkB_dom"/>
</dbReference>
<name>A0A3S9SX32_9FIRM</name>
<keyword evidence="8" id="KW-1185">Reference proteome</keyword>
<proteinExistence type="inferred from homology"/>
<dbReference type="AlphaFoldDB" id="A0A3S9SX32"/>
<organism evidence="7 8">
    <name type="scientific">Anoxybacter fermentans</name>
    <dbReference type="NCBI Taxonomy" id="1323375"/>
    <lineage>
        <taxon>Bacteria</taxon>
        <taxon>Bacillati</taxon>
        <taxon>Bacillota</taxon>
        <taxon>Clostridia</taxon>
        <taxon>Halanaerobiales</taxon>
        <taxon>Anoxybacter</taxon>
    </lineage>
</organism>
<dbReference type="EMBL" id="CP016379">
    <property type="protein sequence ID" value="AZR72851.1"/>
    <property type="molecule type" value="Genomic_DNA"/>
</dbReference>
<reference evidence="7 8" key="1">
    <citation type="submission" date="2016-07" db="EMBL/GenBank/DDBJ databases">
        <title>Genome and transcriptome analysis of iron-reducing fermentative bacteria Anoxybacter fermentans.</title>
        <authorList>
            <person name="Zeng X."/>
            <person name="Shao Z."/>
        </authorList>
    </citation>
    <scope>NUCLEOTIDE SEQUENCE [LARGE SCALE GENOMIC DNA]</scope>
    <source>
        <strain evidence="7 8">DY22613</strain>
    </source>
</reference>
<evidence type="ECO:0000313" key="7">
    <source>
        <dbReference type="EMBL" id="AZR72851.1"/>
    </source>
</evidence>
<gene>
    <name evidence="7" type="ORF">BBF96_05270</name>
</gene>
<dbReference type="Gene3D" id="3.40.1620.20">
    <property type="match status" value="1"/>
</dbReference>
<dbReference type="OrthoDB" id="9813569at2"/>
<evidence type="ECO:0000256" key="3">
    <source>
        <dbReference type="ARBA" id="ARBA00022741"/>
    </source>
</evidence>
<sequence>MMREKDRIDLLTIGETVMDFITTAMVDSVDKSITYQRYVGGSPANIAINVSRLGFSSALISRIGNDAFGDLIQRVLKEKKVNTTGIQRDEKHKTTIIFVTRSTSTPEVLHYRGADKYLEFTDSARSLIDSARIVHFSGFALSQSPCRESLKVMKEYALKKGKIITFDPCFHEPLWDNPKEGRRIFEEFISDFFIIKPSLDDMTRLWGSITPEEGIKRYHHLGAKNVVLTMGAEGLLFSDGKKLVKLESRPVEVLDVTGAGDSFWSGLYGGLLLEKSLMEAVNIGLKTASITVQHMGAIAPLPPIYELINE</sequence>
<dbReference type="PANTHER" id="PTHR43085:SF1">
    <property type="entry name" value="PSEUDOURIDINE KINASE-RELATED"/>
    <property type="match status" value="1"/>
</dbReference>
<keyword evidence="2" id="KW-0808">Transferase</keyword>
<dbReference type="PROSITE" id="PS00583">
    <property type="entry name" value="PFKB_KINASES_1"/>
    <property type="match status" value="1"/>
</dbReference>
<dbReference type="GO" id="GO:0005524">
    <property type="term" value="F:ATP binding"/>
    <property type="evidence" value="ECO:0007669"/>
    <property type="project" value="UniProtKB-KW"/>
</dbReference>
<dbReference type="Gene3D" id="3.40.1190.30">
    <property type="match status" value="1"/>
</dbReference>
<dbReference type="CDD" id="cd01166">
    <property type="entry name" value="KdgK"/>
    <property type="match status" value="1"/>
</dbReference>
<dbReference type="InterPro" id="IPR002139">
    <property type="entry name" value="Ribo/fructo_kinase"/>
</dbReference>
<dbReference type="Pfam" id="PF00294">
    <property type="entry name" value="PfkB"/>
    <property type="match status" value="1"/>
</dbReference>
<dbReference type="PANTHER" id="PTHR43085">
    <property type="entry name" value="HEXOKINASE FAMILY MEMBER"/>
    <property type="match status" value="1"/>
</dbReference>
<dbReference type="PRINTS" id="PR00990">
    <property type="entry name" value="RIBOKINASE"/>
</dbReference>
<feature type="domain" description="Carbohydrate kinase PfkB" evidence="6">
    <location>
        <begin position="9"/>
        <end position="302"/>
    </location>
</feature>
<comment type="similarity">
    <text evidence="1">Belongs to the carbohydrate kinase PfkB family.</text>
</comment>
<accession>A0A3S9SX32</accession>
<keyword evidence="5" id="KW-0067">ATP-binding</keyword>
<dbReference type="KEGG" id="aft:BBF96_05270"/>
<dbReference type="GO" id="GO:0006000">
    <property type="term" value="P:fructose metabolic process"/>
    <property type="evidence" value="ECO:0007669"/>
    <property type="project" value="UniProtKB-ARBA"/>
</dbReference>
<dbReference type="SUPFAM" id="SSF53613">
    <property type="entry name" value="Ribokinase-like"/>
    <property type="match status" value="1"/>
</dbReference>
<evidence type="ECO:0000256" key="4">
    <source>
        <dbReference type="ARBA" id="ARBA00022777"/>
    </source>
</evidence>
<dbReference type="InterPro" id="IPR029056">
    <property type="entry name" value="Ribokinase-like"/>
</dbReference>
<dbReference type="GO" id="GO:0008865">
    <property type="term" value="F:fructokinase activity"/>
    <property type="evidence" value="ECO:0007669"/>
    <property type="project" value="UniProtKB-ARBA"/>
</dbReference>